<sequence length="477" mass="48773">MFNFGKTNTSFGGQPASSNTGFPFNNQQQQQQQPLGGAGCAPGASTATQGGGFGFNQGTAAPGGGAGQSTGGLFGSNTSTNATAGTGGGLFGSSNQTMNIGTTNTASGGLFGAKPATGAPGSGLFGSNTGIATNTTTGGGLFGSKPAGITTAAPGSLGGGLFGAKPAGAAPSATATGGGLFGGANATAPTPTTGGGLFGAKPLGTTTGGGLFGNSAAGNTTLGGTGSSLFGNTQSSTLGGGVGLFGGQQQQQQQSVQQSAIYSISQLPITPMTRIIDLPPALRQEIEQLDQFIQKQVQISQHLKADEEEHMSLVQSIPRDITYLSKNQSITKQTLSQDLRKIAFIKETTDQSISNTQQFTILFQQLLTPDSKVSSIELDKFFQQKIQLYQKKLDDYFRVLSDIESTVNGINDDLFGTGSNTHEASSDGPNLYALKNGLNALVATVIEEFKLFMDTAERVAELHQKVKEYTVGNSLNK</sequence>
<evidence type="ECO:0000256" key="6">
    <source>
        <dbReference type="ARBA" id="ARBA00022927"/>
    </source>
</evidence>
<name>A7TT89_VANPO</name>
<evidence type="ECO:0008006" key="13">
    <source>
        <dbReference type="Google" id="ProtNLM"/>
    </source>
</evidence>
<keyword evidence="12" id="KW-1185">Reference proteome</keyword>
<evidence type="ECO:0000256" key="4">
    <source>
        <dbReference type="ARBA" id="ARBA00022448"/>
    </source>
</evidence>
<dbReference type="Proteomes" id="UP000000267">
    <property type="component" value="Unassembled WGS sequence"/>
</dbReference>
<dbReference type="eggNOG" id="KOG0845">
    <property type="taxonomic scope" value="Eukaryota"/>
</dbReference>
<evidence type="ECO:0000256" key="10">
    <source>
        <dbReference type="SAM" id="MobiDB-lite"/>
    </source>
</evidence>
<proteinExistence type="predicted"/>
<organism evidence="12">
    <name type="scientific">Vanderwaltozyma polyspora (strain ATCC 22028 / DSM 70294 / BCRC 21397 / CBS 2163 / NBRC 10782 / NRRL Y-8283 / UCD 57-17)</name>
    <name type="common">Kluyveromyces polysporus</name>
    <dbReference type="NCBI Taxonomy" id="436907"/>
    <lineage>
        <taxon>Eukaryota</taxon>
        <taxon>Fungi</taxon>
        <taxon>Dikarya</taxon>
        <taxon>Ascomycota</taxon>
        <taxon>Saccharomycotina</taxon>
        <taxon>Saccharomycetes</taxon>
        <taxon>Saccharomycetales</taxon>
        <taxon>Saccharomycetaceae</taxon>
        <taxon>Vanderwaltozyma</taxon>
    </lineage>
</organism>
<evidence type="ECO:0000256" key="3">
    <source>
        <dbReference type="ARBA" id="ARBA00004620"/>
    </source>
</evidence>
<dbReference type="InParanoid" id="A7TT89"/>
<dbReference type="GO" id="GO:0031965">
    <property type="term" value="C:nuclear membrane"/>
    <property type="evidence" value="ECO:0007669"/>
    <property type="project" value="UniProtKB-SubCell"/>
</dbReference>
<dbReference type="OrthoDB" id="2538017at2759"/>
<dbReference type="HOGENOM" id="CLU_039862_0_0_1"/>
<evidence type="ECO:0000256" key="8">
    <source>
        <dbReference type="ARBA" id="ARBA00023132"/>
    </source>
</evidence>
<dbReference type="GO" id="GO:0044613">
    <property type="term" value="C:nuclear pore central transport channel"/>
    <property type="evidence" value="ECO:0007669"/>
    <property type="project" value="EnsemblFungi"/>
</dbReference>
<keyword evidence="8" id="KW-0906">Nuclear pore complex</keyword>
<dbReference type="FunCoup" id="A7TT89">
    <property type="interactions" value="166"/>
</dbReference>
<dbReference type="PANTHER" id="PTHR13437:SF2">
    <property type="entry name" value="NUCLEOPORIN P58_P45"/>
    <property type="match status" value="1"/>
</dbReference>
<dbReference type="GO" id="GO:0006606">
    <property type="term" value="P:protein import into nucleus"/>
    <property type="evidence" value="ECO:0007669"/>
    <property type="project" value="EnsemblFungi"/>
</dbReference>
<keyword evidence="5" id="KW-0509">mRNA transport</keyword>
<keyword evidence="9" id="KW-0539">Nucleus</keyword>
<dbReference type="GO" id="GO:0140693">
    <property type="term" value="F:molecular condensate scaffold activity"/>
    <property type="evidence" value="ECO:0007669"/>
    <property type="project" value="EnsemblFungi"/>
</dbReference>
<keyword evidence="6" id="KW-0653">Protein transport</keyword>
<dbReference type="OMA" id="SHHLKAD"/>
<gene>
    <name evidence="11" type="ORF">Kpol_274p8</name>
</gene>
<dbReference type="GO" id="GO:0017056">
    <property type="term" value="F:structural constituent of nuclear pore"/>
    <property type="evidence" value="ECO:0007669"/>
    <property type="project" value="EnsemblFungi"/>
</dbReference>
<keyword evidence="4" id="KW-0813">Transport</keyword>
<protein>
    <recommendedName>
        <fullName evidence="13">Nucleoporin Nup54 alpha-helical domain-containing protein</fullName>
    </recommendedName>
</protein>
<dbReference type="GO" id="GO:0016973">
    <property type="term" value="P:poly(A)+ mRNA export from nucleus"/>
    <property type="evidence" value="ECO:0007669"/>
    <property type="project" value="EnsemblFungi"/>
</dbReference>
<evidence type="ECO:0000313" key="12">
    <source>
        <dbReference type="Proteomes" id="UP000000267"/>
    </source>
</evidence>
<dbReference type="STRING" id="436907.A7TT89"/>
<dbReference type="GO" id="GO:0000055">
    <property type="term" value="P:ribosomal large subunit export from nucleus"/>
    <property type="evidence" value="ECO:0007669"/>
    <property type="project" value="EnsemblFungi"/>
</dbReference>
<dbReference type="GO" id="GO:0006409">
    <property type="term" value="P:tRNA export from nucleus"/>
    <property type="evidence" value="ECO:0007669"/>
    <property type="project" value="EnsemblFungi"/>
</dbReference>
<dbReference type="KEGG" id="vpo:Kpol_274p8"/>
<reference evidence="11 12" key="1">
    <citation type="journal article" date="2007" name="Proc. Natl. Acad. Sci. U.S.A.">
        <title>Independent sorting-out of thousands of duplicated gene pairs in two yeast species descended from a whole-genome duplication.</title>
        <authorList>
            <person name="Scannell D.R."/>
            <person name="Frank A.C."/>
            <person name="Conant G.C."/>
            <person name="Byrne K.P."/>
            <person name="Woolfit M."/>
            <person name="Wolfe K.H."/>
        </authorList>
    </citation>
    <scope>NUCLEOTIDE SEQUENCE [LARGE SCALE GENOMIC DNA]</scope>
    <source>
        <strain evidence="12">ATCC 22028 / DSM 70294 / BCRC 21397 / CBS 2163 / NBRC 10782 / NRRL Y-8283 / UCD 57-17</strain>
    </source>
</reference>
<feature type="compositionally biased region" description="Gly residues" evidence="10">
    <location>
        <begin position="49"/>
        <end position="74"/>
    </location>
</feature>
<dbReference type="AlphaFoldDB" id="A7TT89"/>
<evidence type="ECO:0000313" key="11">
    <source>
        <dbReference type="EMBL" id="EDO14525.1"/>
    </source>
</evidence>
<keyword evidence="7" id="KW-0811">Translocation</keyword>
<evidence type="ECO:0000256" key="7">
    <source>
        <dbReference type="ARBA" id="ARBA00023010"/>
    </source>
</evidence>
<evidence type="ECO:0000256" key="9">
    <source>
        <dbReference type="ARBA" id="ARBA00023242"/>
    </source>
</evidence>
<dbReference type="InterPro" id="IPR025574">
    <property type="entry name" value="Nucleoporin_FG_rpt"/>
</dbReference>
<dbReference type="GeneID" id="5542520"/>
<feature type="region of interest" description="Disordered" evidence="10">
    <location>
        <begin position="1"/>
        <end position="80"/>
    </location>
</feature>
<dbReference type="Pfam" id="PF13634">
    <property type="entry name" value="Nucleoporin_FG"/>
    <property type="match status" value="2"/>
</dbReference>
<evidence type="ECO:0000256" key="5">
    <source>
        <dbReference type="ARBA" id="ARBA00022816"/>
    </source>
</evidence>
<dbReference type="GO" id="GO:0042802">
    <property type="term" value="F:identical protein binding"/>
    <property type="evidence" value="ECO:0007669"/>
    <property type="project" value="EnsemblFungi"/>
</dbReference>
<feature type="compositionally biased region" description="Polar residues" evidence="10">
    <location>
        <begin position="1"/>
        <end position="26"/>
    </location>
</feature>
<dbReference type="GO" id="GO:0008139">
    <property type="term" value="F:nuclear localization sequence binding"/>
    <property type="evidence" value="ECO:0007669"/>
    <property type="project" value="InterPro"/>
</dbReference>
<accession>A7TT89</accession>
<dbReference type="EMBL" id="DS480550">
    <property type="protein sequence ID" value="EDO14525.1"/>
    <property type="molecule type" value="Genomic_DNA"/>
</dbReference>
<comment type="subcellular location">
    <subcellularLocation>
        <location evidence="1">Nucleus membrane</location>
        <topology evidence="1">Peripheral membrane protein</topology>
        <orientation evidence="1">Cytoplasmic side</orientation>
    </subcellularLocation>
    <subcellularLocation>
        <location evidence="3">Nucleus membrane</location>
        <topology evidence="3">Peripheral membrane protein</topology>
        <orientation evidence="3">Nucleoplasmic side</orientation>
    </subcellularLocation>
    <subcellularLocation>
        <location evidence="2">Nucleus</location>
        <location evidence="2">Nuclear pore complex</location>
    </subcellularLocation>
</comment>
<evidence type="ECO:0000256" key="1">
    <source>
        <dbReference type="ARBA" id="ARBA00004335"/>
    </source>
</evidence>
<evidence type="ECO:0000256" key="2">
    <source>
        <dbReference type="ARBA" id="ARBA00004567"/>
    </source>
</evidence>
<dbReference type="InterPro" id="IPR024882">
    <property type="entry name" value="NUP58/p45/49"/>
</dbReference>
<dbReference type="RefSeq" id="XP_001642383.1">
    <property type="nucleotide sequence ID" value="XM_001642333.1"/>
</dbReference>
<dbReference type="GO" id="GO:1990000">
    <property type="term" value="P:amyloid fibril formation"/>
    <property type="evidence" value="ECO:0007669"/>
    <property type="project" value="EnsemblFungi"/>
</dbReference>
<dbReference type="PANTHER" id="PTHR13437">
    <property type="entry name" value="NUCLEOPORIN P58/P45 NUCLEOPORIN-LIKE PROTEIN 1"/>
    <property type="match status" value="1"/>
</dbReference>